<keyword evidence="1" id="KW-0472">Membrane</keyword>
<accession>A0A7J9ID00</accession>
<proteinExistence type="predicted"/>
<evidence type="ECO:0000256" key="1">
    <source>
        <dbReference type="SAM" id="Phobius"/>
    </source>
</evidence>
<sequence length="148" mass="16631">MVEYMKKEVVEDVVIVAGLIGVQFFFAGNSVLLGYLMSLGLKPFTIVIFFSFSTFLVVSPFAVHFESLTLILQEQMAQTIDIEVDNSAGFHLLFRVNMITHFSYIFDIIWVSLFQFLFLKGINLSSPAMATAMPNLAPALIFIIAWTC</sequence>
<keyword evidence="1" id="KW-1133">Transmembrane helix</keyword>
<keyword evidence="3" id="KW-1185">Reference proteome</keyword>
<protein>
    <recommendedName>
        <fullName evidence="4">WAT1-related protein</fullName>
    </recommendedName>
</protein>
<comment type="caution">
    <text evidence="2">The sequence shown here is derived from an EMBL/GenBank/DDBJ whole genome shotgun (WGS) entry which is preliminary data.</text>
</comment>
<feature type="transmembrane region" description="Helical" evidence="1">
    <location>
        <begin position="43"/>
        <end position="63"/>
    </location>
</feature>
<evidence type="ECO:0000313" key="2">
    <source>
        <dbReference type="EMBL" id="MBA0819733.1"/>
    </source>
</evidence>
<organism evidence="2 3">
    <name type="scientific">Gossypium harknessii</name>
    <dbReference type="NCBI Taxonomy" id="34285"/>
    <lineage>
        <taxon>Eukaryota</taxon>
        <taxon>Viridiplantae</taxon>
        <taxon>Streptophyta</taxon>
        <taxon>Embryophyta</taxon>
        <taxon>Tracheophyta</taxon>
        <taxon>Spermatophyta</taxon>
        <taxon>Magnoliopsida</taxon>
        <taxon>eudicotyledons</taxon>
        <taxon>Gunneridae</taxon>
        <taxon>Pentapetalae</taxon>
        <taxon>rosids</taxon>
        <taxon>malvids</taxon>
        <taxon>Malvales</taxon>
        <taxon>Malvaceae</taxon>
        <taxon>Malvoideae</taxon>
        <taxon>Gossypium</taxon>
    </lineage>
</organism>
<feature type="transmembrane region" description="Helical" evidence="1">
    <location>
        <begin position="12"/>
        <end position="37"/>
    </location>
</feature>
<reference evidence="2 3" key="1">
    <citation type="journal article" date="2019" name="Genome Biol. Evol.">
        <title>Insights into the evolution of the New World diploid cottons (Gossypium, subgenus Houzingenia) based on genome sequencing.</title>
        <authorList>
            <person name="Grover C.E."/>
            <person name="Arick M.A. 2nd"/>
            <person name="Thrash A."/>
            <person name="Conover J.L."/>
            <person name="Sanders W.S."/>
            <person name="Peterson D.G."/>
            <person name="Frelichowski J.E."/>
            <person name="Scheffler J.A."/>
            <person name="Scheffler B.E."/>
            <person name="Wendel J.F."/>
        </authorList>
    </citation>
    <scope>NUCLEOTIDE SEQUENCE [LARGE SCALE GENOMIC DNA]</scope>
    <source>
        <strain evidence="2">0</strain>
        <tissue evidence="2">Leaf</tissue>
    </source>
</reference>
<feature type="transmembrane region" description="Helical" evidence="1">
    <location>
        <begin position="128"/>
        <end position="147"/>
    </location>
</feature>
<name>A0A7J9ID00_9ROSI</name>
<dbReference type="OrthoDB" id="1722112at2759"/>
<feature type="transmembrane region" description="Helical" evidence="1">
    <location>
        <begin position="102"/>
        <end position="122"/>
    </location>
</feature>
<dbReference type="Proteomes" id="UP000593560">
    <property type="component" value="Unassembled WGS sequence"/>
</dbReference>
<gene>
    <name evidence="2" type="ORF">Gohar_021209</name>
</gene>
<evidence type="ECO:0008006" key="4">
    <source>
        <dbReference type="Google" id="ProtNLM"/>
    </source>
</evidence>
<keyword evidence="1" id="KW-0812">Transmembrane</keyword>
<feature type="non-terminal residue" evidence="2">
    <location>
        <position position="1"/>
    </location>
</feature>
<evidence type="ECO:0000313" key="3">
    <source>
        <dbReference type="Proteomes" id="UP000593560"/>
    </source>
</evidence>
<dbReference type="AlphaFoldDB" id="A0A7J9ID00"/>
<dbReference type="EMBL" id="JABFAD010331175">
    <property type="protein sequence ID" value="MBA0819733.1"/>
    <property type="molecule type" value="Genomic_DNA"/>
</dbReference>